<keyword evidence="8 15" id="KW-0547">Nucleotide-binding</keyword>
<comment type="subcellular location">
    <subcellularLocation>
        <location evidence="1 15">Cell inner membrane</location>
        <topology evidence="1 15">Peripheral membrane protein</topology>
        <orientation evidence="1 15">Cytoplasmic side</orientation>
    </subcellularLocation>
</comment>
<comment type="catalytic activity">
    <reaction evidence="14 15">
        <text>an alpha-Kdo-(2-&gt;6)-lipid IVA + ATP = a 4-O-phospho-alpha-Kdo-(2-&gt;6)-lipid IVA + ADP + H(+)</text>
        <dbReference type="Rhea" id="RHEA:74271"/>
        <dbReference type="ChEBI" id="CHEBI:15378"/>
        <dbReference type="ChEBI" id="CHEBI:30616"/>
        <dbReference type="ChEBI" id="CHEBI:176428"/>
        <dbReference type="ChEBI" id="CHEBI:193140"/>
        <dbReference type="ChEBI" id="CHEBI:456216"/>
        <dbReference type="EC" id="2.7.1.166"/>
    </reaction>
</comment>
<dbReference type="GO" id="GO:0005524">
    <property type="term" value="F:ATP binding"/>
    <property type="evidence" value="ECO:0007669"/>
    <property type="project" value="UniProtKB-UniRule"/>
</dbReference>
<evidence type="ECO:0000256" key="11">
    <source>
        <dbReference type="ARBA" id="ARBA00022985"/>
    </source>
</evidence>
<evidence type="ECO:0000256" key="9">
    <source>
        <dbReference type="ARBA" id="ARBA00022777"/>
    </source>
</evidence>
<dbReference type="EMBL" id="NRJF01000085">
    <property type="protein sequence ID" value="RIY35562.1"/>
    <property type="molecule type" value="Genomic_DNA"/>
</dbReference>
<evidence type="ECO:0000256" key="7">
    <source>
        <dbReference type="ARBA" id="ARBA00022679"/>
    </source>
</evidence>
<dbReference type="AlphaFoldDB" id="A0A3A1YBQ0"/>
<proteinExistence type="inferred from homology"/>
<comment type="function">
    <text evidence="15">Catalyzes the ATP-dependent phosphorylation of the 3-deoxy-D-manno-octulosonic acid (Kdo) residue in Kdo-lipid IV(A) at the 4-OH position.</text>
</comment>
<comment type="pathway">
    <text evidence="2 15">Bacterial outer membrane biogenesis; LPS core biosynthesis.</text>
</comment>
<dbReference type="InterPro" id="IPR011009">
    <property type="entry name" value="Kinase-like_dom_sf"/>
</dbReference>
<keyword evidence="10 15" id="KW-0067">ATP-binding</keyword>
<evidence type="ECO:0000256" key="4">
    <source>
        <dbReference type="ARBA" id="ARBA00011988"/>
    </source>
</evidence>
<reference evidence="16 17" key="1">
    <citation type="submission" date="2017-08" db="EMBL/GenBank/DDBJ databases">
        <title>Reclassification of Bisgaard taxon 37 and 44.</title>
        <authorList>
            <person name="Christensen H."/>
        </authorList>
    </citation>
    <scope>NUCLEOTIDE SEQUENCE [LARGE SCALE GENOMIC DNA]</scope>
    <source>
        <strain evidence="16 17">EEAB3T1</strain>
    </source>
</reference>
<protein>
    <recommendedName>
        <fullName evidence="13 15">3-deoxy-D-manno-octulosonic acid kinase</fullName>
        <shortName evidence="15">Kdo kinase</shortName>
        <ecNumber evidence="4 15">2.7.1.166</ecNumber>
    </recommendedName>
</protein>
<dbReference type="RefSeq" id="WP_119534597.1">
    <property type="nucleotide sequence ID" value="NZ_NRJF01000085.1"/>
</dbReference>
<dbReference type="GO" id="GO:0009244">
    <property type="term" value="P:lipopolysaccharide core region biosynthetic process"/>
    <property type="evidence" value="ECO:0007669"/>
    <property type="project" value="UniProtKB-UniRule"/>
</dbReference>
<dbReference type="GO" id="GO:0016301">
    <property type="term" value="F:kinase activity"/>
    <property type="evidence" value="ECO:0007669"/>
    <property type="project" value="UniProtKB-KW"/>
</dbReference>
<dbReference type="OrthoDB" id="6854449at2"/>
<evidence type="ECO:0000256" key="14">
    <source>
        <dbReference type="ARBA" id="ARBA00034417"/>
    </source>
</evidence>
<keyword evidence="17" id="KW-1185">Reference proteome</keyword>
<keyword evidence="11 15" id="KW-0448">Lipopolysaccharide biosynthesis</keyword>
<evidence type="ECO:0000256" key="6">
    <source>
        <dbReference type="ARBA" id="ARBA00022519"/>
    </source>
</evidence>
<evidence type="ECO:0000256" key="15">
    <source>
        <dbReference type="HAMAP-Rule" id="MF_00521"/>
    </source>
</evidence>
<evidence type="ECO:0000256" key="10">
    <source>
        <dbReference type="ARBA" id="ARBA00022840"/>
    </source>
</evidence>
<evidence type="ECO:0000256" key="12">
    <source>
        <dbReference type="ARBA" id="ARBA00023136"/>
    </source>
</evidence>
<evidence type="ECO:0000256" key="1">
    <source>
        <dbReference type="ARBA" id="ARBA00004515"/>
    </source>
</evidence>
<sequence>MLTLEKENQHLIFNLEKLPENIDFFDKNFWLQEQRILGTAKGRGTTYFLQSKDLLGVNSVLRHYYRGGLFGKFNKDLYFLRRVEDTRSFAEFKLLKQLRQAGLNVPKPLGARVTKVGLGLYRADILIEKIEQAQDLTKVLQEEELTSTQWQKIGALIAQMHQLQICHTDLNAHNIMLQKLDGVEKFWLIDFDKCFVRTGEAWKKENLQRLLRSFRKEVGRLQIKFTEDNWQDLLQGYTGS</sequence>
<feature type="active site" evidence="15">
    <location>
        <position position="169"/>
    </location>
</feature>
<evidence type="ECO:0000256" key="3">
    <source>
        <dbReference type="ARBA" id="ARBA00010327"/>
    </source>
</evidence>
<dbReference type="HAMAP" id="MF_00521">
    <property type="entry name" value="KDO_kinase"/>
    <property type="match status" value="1"/>
</dbReference>
<evidence type="ECO:0000313" key="16">
    <source>
        <dbReference type="EMBL" id="RIY35562.1"/>
    </source>
</evidence>
<comment type="similarity">
    <text evidence="3 15">Belongs to the protein kinase superfamily. KdkA/RfaP family.</text>
</comment>
<keyword evidence="5 15" id="KW-1003">Cell membrane</keyword>
<dbReference type="Gene3D" id="1.10.510.10">
    <property type="entry name" value="Transferase(Phosphotransferase) domain 1"/>
    <property type="match status" value="1"/>
</dbReference>
<dbReference type="Pfam" id="PF06293">
    <property type="entry name" value="Kdo"/>
    <property type="match status" value="1"/>
</dbReference>
<evidence type="ECO:0000256" key="8">
    <source>
        <dbReference type="ARBA" id="ARBA00022741"/>
    </source>
</evidence>
<evidence type="ECO:0000256" key="2">
    <source>
        <dbReference type="ARBA" id="ARBA00004713"/>
    </source>
</evidence>
<organism evidence="16 17">
    <name type="scientific">Psittacicella gerlachiana</name>
    <dbReference type="NCBI Taxonomy" id="2028574"/>
    <lineage>
        <taxon>Bacteria</taxon>
        <taxon>Pseudomonadati</taxon>
        <taxon>Pseudomonadota</taxon>
        <taxon>Gammaproteobacteria</taxon>
        <taxon>Pasteurellales</taxon>
        <taxon>Psittacicellaceae</taxon>
        <taxon>Psittacicella</taxon>
    </lineage>
</organism>
<comment type="caution">
    <text evidence="16">The sequence shown here is derived from an EMBL/GenBank/DDBJ whole genome shotgun (WGS) entry which is preliminary data.</text>
</comment>
<accession>A0A3A1YBQ0</accession>
<dbReference type="UniPathway" id="UPA00958"/>
<evidence type="ECO:0000256" key="5">
    <source>
        <dbReference type="ARBA" id="ARBA00022475"/>
    </source>
</evidence>
<dbReference type="GO" id="GO:0005886">
    <property type="term" value="C:plasma membrane"/>
    <property type="evidence" value="ECO:0007669"/>
    <property type="project" value="UniProtKB-SubCell"/>
</dbReference>
<evidence type="ECO:0000313" key="17">
    <source>
        <dbReference type="Proteomes" id="UP000265964"/>
    </source>
</evidence>
<gene>
    <name evidence="15" type="primary">kdkA</name>
    <name evidence="16" type="ORF">CKF59_03500</name>
</gene>
<name>A0A3A1YBQ0_9GAMM</name>
<keyword evidence="12 15" id="KW-0472">Membrane</keyword>
<dbReference type="GO" id="GO:0016773">
    <property type="term" value="F:phosphotransferase activity, alcohol group as acceptor"/>
    <property type="evidence" value="ECO:0007669"/>
    <property type="project" value="UniProtKB-UniRule"/>
</dbReference>
<dbReference type="NCBIfam" id="NF002475">
    <property type="entry name" value="PRK01723.1"/>
    <property type="match status" value="1"/>
</dbReference>
<dbReference type="InterPro" id="IPR022826">
    <property type="entry name" value="KDO_kinase"/>
</dbReference>
<keyword evidence="9 15" id="KW-0418">Kinase</keyword>
<keyword evidence="7 15" id="KW-0808">Transferase</keyword>
<evidence type="ECO:0000256" key="13">
    <source>
        <dbReference type="ARBA" id="ARBA00029511"/>
    </source>
</evidence>
<dbReference type="Proteomes" id="UP000265964">
    <property type="component" value="Unassembled WGS sequence"/>
</dbReference>
<dbReference type="SUPFAM" id="SSF56112">
    <property type="entry name" value="Protein kinase-like (PK-like)"/>
    <property type="match status" value="1"/>
</dbReference>
<keyword evidence="6 15" id="KW-0997">Cell inner membrane</keyword>
<dbReference type="EC" id="2.7.1.166" evidence="4 15"/>